<dbReference type="InterPro" id="IPR005907">
    <property type="entry name" value="G1P_thy_trans_s"/>
</dbReference>
<dbReference type="EMBL" id="JAYJLD010000002">
    <property type="protein sequence ID" value="MEB3100437.1"/>
    <property type="molecule type" value="Genomic_DNA"/>
</dbReference>
<dbReference type="PANTHER" id="PTHR43532">
    <property type="entry name" value="GLUCOSE-1-PHOSPHATE THYMIDYLYLTRANSFERASE"/>
    <property type="match status" value="1"/>
</dbReference>
<evidence type="ECO:0000256" key="2">
    <source>
        <dbReference type="ARBA" id="ARBA00010480"/>
    </source>
</evidence>
<evidence type="ECO:0000256" key="11">
    <source>
        <dbReference type="ARBA" id="ARBA00049336"/>
    </source>
</evidence>
<dbReference type="Proteomes" id="UP001310386">
    <property type="component" value="Unassembled WGS sequence"/>
</dbReference>
<dbReference type="Gene3D" id="3.90.550.10">
    <property type="entry name" value="Spore Coat Polysaccharide Biosynthesis Protein SpsA, Chain A"/>
    <property type="match status" value="1"/>
</dbReference>
<feature type="domain" description="Nucleotidyl transferase" evidence="12">
    <location>
        <begin position="2"/>
        <end position="233"/>
    </location>
</feature>
<name>A0ABU5ZD59_9BACL</name>
<gene>
    <name evidence="13" type="ORF">VF724_02035</name>
</gene>
<evidence type="ECO:0000259" key="12">
    <source>
        <dbReference type="Pfam" id="PF00483"/>
    </source>
</evidence>
<evidence type="ECO:0000256" key="8">
    <source>
        <dbReference type="ARBA" id="ARBA00022842"/>
    </source>
</evidence>
<accession>A0ABU5ZD59</accession>
<sequence>MKGVILAGGTGTRLYPLTKLMNKHLLPIGKHPMIHYAIDKLKEAEITDILLITGKQSAGLYTDYLGSGKDWGVSLNFKIQDEAGGIAQALSLAESYISREEKFVMILGDNLFEDNLKPYVERFKQQPNGAMVLLKKVPDPKRYGVPLIHGGKIVKIDEKPEKPLSNFCVTGIYMYDGGVFDVIRTVQPSQRGELEITDVNNAYAVNDLLSFSVLEGWWSDAGTFESLHEAQNVLSRGRERG</sequence>
<dbReference type="PANTHER" id="PTHR43532:SF1">
    <property type="entry name" value="GLUCOSE-1-PHOSPHATE THYMIDYLYLTRANSFERASE 1"/>
    <property type="match status" value="1"/>
</dbReference>
<evidence type="ECO:0000313" key="14">
    <source>
        <dbReference type="Proteomes" id="UP001310386"/>
    </source>
</evidence>
<keyword evidence="8" id="KW-0460">Magnesium</keyword>
<proteinExistence type="inferred from homology"/>
<evidence type="ECO:0000256" key="5">
    <source>
        <dbReference type="ARBA" id="ARBA00022679"/>
    </source>
</evidence>
<evidence type="ECO:0000256" key="1">
    <source>
        <dbReference type="ARBA" id="ARBA00001946"/>
    </source>
</evidence>
<keyword evidence="14" id="KW-1185">Reference proteome</keyword>
<evidence type="ECO:0000256" key="10">
    <source>
        <dbReference type="ARBA" id="ARBA00032598"/>
    </source>
</evidence>
<protein>
    <recommendedName>
        <fullName evidence="4">Glucose-1-phosphate thymidylyltransferase</fullName>
        <ecNumber evidence="3">2.7.7.24</ecNumber>
    </recommendedName>
    <alternativeName>
        <fullName evidence="10">dTDP-glucose pyrophosphorylase</fullName>
    </alternativeName>
    <alternativeName>
        <fullName evidence="9">dTDP-glucose synthase</fullName>
    </alternativeName>
</protein>
<comment type="similarity">
    <text evidence="2">Belongs to the glucose-1-phosphate thymidylyltransferase family.</text>
</comment>
<comment type="caution">
    <text evidence="13">The sequence shown here is derived from an EMBL/GenBank/DDBJ whole genome shotgun (WGS) entry which is preliminary data.</text>
</comment>
<evidence type="ECO:0000256" key="4">
    <source>
        <dbReference type="ARBA" id="ARBA00017654"/>
    </source>
</evidence>
<evidence type="ECO:0000313" key="13">
    <source>
        <dbReference type="EMBL" id="MEB3100437.1"/>
    </source>
</evidence>
<dbReference type="SUPFAM" id="SSF53448">
    <property type="entry name" value="Nucleotide-diphospho-sugar transferases"/>
    <property type="match status" value="1"/>
</dbReference>
<evidence type="ECO:0000256" key="6">
    <source>
        <dbReference type="ARBA" id="ARBA00022695"/>
    </source>
</evidence>
<keyword evidence="7" id="KW-0479">Metal-binding</keyword>
<dbReference type="InterPro" id="IPR029044">
    <property type="entry name" value="Nucleotide-diphossugar_trans"/>
</dbReference>
<organism evidence="13 14">
    <name type="scientific">Ferviditalea candida</name>
    <dbReference type="NCBI Taxonomy" id="3108399"/>
    <lineage>
        <taxon>Bacteria</taxon>
        <taxon>Bacillati</taxon>
        <taxon>Bacillota</taxon>
        <taxon>Bacilli</taxon>
        <taxon>Bacillales</taxon>
        <taxon>Paenibacillaceae</taxon>
        <taxon>Ferviditalea</taxon>
    </lineage>
</organism>
<evidence type="ECO:0000256" key="7">
    <source>
        <dbReference type="ARBA" id="ARBA00022723"/>
    </source>
</evidence>
<comment type="cofactor">
    <cofactor evidence="1">
        <name>Mg(2+)</name>
        <dbReference type="ChEBI" id="CHEBI:18420"/>
    </cofactor>
</comment>
<evidence type="ECO:0000256" key="3">
    <source>
        <dbReference type="ARBA" id="ARBA00012461"/>
    </source>
</evidence>
<comment type="catalytic activity">
    <reaction evidence="11">
        <text>dTTP + alpha-D-glucose 1-phosphate + H(+) = dTDP-alpha-D-glucose + diphosphate</text>
        <dbReference type="Rhea" id="RHEA:15225"/>
        <dbReference type="ChEBI" id="CHEBI:15378"/>
        <dbReference type="ChEBI" id="CHEBI:33019"/>
        <dbReference type="ChEBI" id="CHEBI:37568"/>
        <dbReference type="ChEBI" id="CHEBI:57477"/>
        <dbReference type="ChEBI" id="CHEBI:58601"/>
        <dbReference type="EC" id="2.7.7.24"/>
    </reaction>
</comment>
<dbReference type="InterPro" id="IPR005835">
    <property type="entry name" value="NTP_transferase_dom"/>
</dbReference>
<keyword evidence="6" id="KW-0548">Nucleotidyltransferase</keyword>
<reference evidence="13" key="1">
    <citation type="submission" date="2023-12" db="EMBL/GenBank/DDBJ databases">
        <title>Fervidustalea candida gen. nov., sp. nov., a novel member of the family Paenibacillaceae isolated from a geothermal area.</title>
        <authorList>
            <person name="Li W.-J."/>
            <person name="Jiao J.-Y."/>
            <person name="Chen Y."/>
        </authorList>
    </citation>
    <scope>NUCLEOTIDE SEQUENCE</scope>
    <source>
        <strain evidence="13">SYSU GA230002</strain>
    </source>
</reference>
<evidence type="ECO:0000256" key="9">
    <source>
        <dbReference type="ARBA" id="ARBA00032492"/>
    </source>
</evidence>
<dbReference type="RefSeq" id="WP_371752548.1">
    <property type="nucleotide sequence ID" value="NZ_JAYJLD010000002.1"/>
</dbReference>
<dbReference type="EC" id="2.7.7.24" evidence="3"/>
<dbReference type="Pfam" id="PF00483">
    <property type="entry name" value="NTP_transferase"/>
    <property type="match status" value="1"/>
</dbReference>
<keyword evidence="5" id="KW-0808">Transferase</keyword>